<gene>
    <name evidence="2" type="ORF">D9757_015177</name>
</gene>
<name>A0A8H5CDG2_9AGAR</name>
<evidence type="ECO:0000313" key="3">
    <source>
        <dbReference type="Proteomes" id="UP000518752"/>
    </source>
</evidence>
<protein>
    <recommendedName>
        <fullName evidence="4">Protein kinase domain-containing protein</fullName>
    </recommendedName>
</protein>
<dbReference type="OrthoDB" id="2914376at2759"/>
<evidence type="ECO:0008006" key="4">
    <source>
        <dbReference type="Google" id="ProtNLM"/>
    </source>
</evidence>
<accession>A0A8H5CDG2</accession>
<reference evidence="2 3" key="1">
    <citation type="journal article" date="2020" name="ISME J.">
        <title>Uncovering the hidden diversity of litter-decomposition mechanisms in mushroom-forming fungi.</title>
        <authorList>
            <person name="Floudas D."/>
            <person name="Bentzer J."/>
            <person name="Ahren D."/>
            <person name="Johansson T."/>
            <person name="Persson P."/>
            <person name="Tunlid A."/>
        </authorList>
    </citation>
    <scope>NUCLEOTIDE SEQUENCE [LARGE SCALE GENOMIC DNA]</scope>
    <source>
        <strain evidence="2 3">CBS 406.79</strain>
    </source>
</reference>
<keyword evidence="1" id="KW-0732">Signal</keyword>
<feature type="chain" id="PRO_5034661210" description="Protein kinase domain-containing protein" evidence="1">
    <location>
        <begin position="22"/>
        <end position="364"/>
    </location>
</feature>
<dbReference type="EMBL" id="JAACJN010000557">
    <property type="protein sequence ID" value="KAF5339234.1"/>
    <property type="molecule type" value="Genomic_DNA"/>
</dbReference>
<comment type="caution">
    <text evidence="2">The sequence shown here is derived from an EMBL/GenBank/DDBJ whole genome shotgun (WGS) entry which is preliminary data.</text>
</comment>
<organism evidence="2 3">
    <name type="scientific">Collybiopsis confluens</name>
    <dbReference type="NCBI Taxonomy" id="2823264"/>
    <lineage>
        <taxon>Eukaryota</taxon>
        <taxon>Fungi</taxon>
        <taxon>Dikarya</taxon>
        <taxon>Basidiomycota</taxon>
        <taxon>Agaricomycotina</taxon>
        <taxon>Agaricomycetes</taxon>
        <taxon>Agaricomycetidae</taxon>
        <taxon>Agaricales</taxon>
        <taxon>Marasmiineae</taxon>
        <taxon>Omphalotaceae</taxon>
        <taxon>Collybiopsis</taxon>
    </lineage>
</organism>
<evidence type="ECO:0000256" key="1">
    <source>
        <dbReference type="SAM" id="SignalP"/>
    </source>
</evidence>
<dbReference type="Proteomes" id="UP000518752">
    <property type="component" value="Unassembled WGS sequence"/>
</dbReference>
<sequence>MKFACAIKFFLALFLTNIVVSIPTRRARNSTANLKRDVIVEIDGVLTFAKSGNLSGASDQAGIIWMILFPMAHPYTYNGPHHLRVLTHVLLVRKCLCPLFFLSVPRRNKSSDMKFACAIKFFPALFLTTIVVSIPTRRAQDPAWLGKELAETLTSEEKQVFGNTGNVYSLTKFKSEIGPLVAKVYGAPPATLNARDFAEVKGLKMVGDFVGSGQITENAIHDDANGDKMYAVIVMRRKKGLEILDTPQYDAAIRDRATEKAFMSKLGHAYCEEVAKVAVQKGVYREDHNLGNFLVSFVGKTDQIASLDLVDWGHPRAVVKPVTEKLVVGLFNPSTIACQSFRKTVGNKFEWDVDVIWMGVLAYD</sequence>
<feature type="signal peptide" evidence="1">
    <location>
        <begin position="1"/>
        <end position="21"/>
    </location>
</feature>
<proteinExistence type="predicted"/>
<evidence type="ECO:0000313" key="2">
    <source>
        <dbReference type="EMBL" id="KAF5339234.1"/>
    </source>
</evidence>
<dbReference type="AlphaFoldDB" id="A0A8H5CDG2"/>
<keyword evidence="3" id="KW-1185">Reference proteome</keyword>